<keyword evidence="2" id="KW-1185">Reference proteome</keyword>
<organism evidence="1 2">
    <name type="scientific">Candidatus Microsaccharimonas sossegonensis</name>
    <dbReference type="NCBI Taxonomy" id="2506948"/>
    <lineage>
        <taxon>Bacteria</taxon>
        <taxon>Candidatus Saccharimonadota</taxon>
        <taxon>Candidatus Saccharimonadia</taxon>
        <taxon>Candidatus Saccharimonadales</taxon>
        <taxon>Candidatus Saccharimonadaceae</taxon>
        <taxon>Candidatus Microsaccharimonas</taxon>
    </lineage>
</organism>
<dbReference type="EMBL" id="SCKX01000001">
    <property type="protein sequence ID" value="RWZ78737.1"/>
    <property type="molecule type" value="Genomic_DNA"/>
</dbReference>
<proteinExistence type="predicted"/>
<evidence type="ECO:0000313" key="2">
    <source>
        <dbReference type="Proteomes" id="UP000289257"/>
    </source>
</evidence>
<dbReference type="AlphaFoldDB" id="A0A4V1J7H8"/>
<name>A0A4V1J7H8_9BACT</name>
<protein>
    <submittedName>
        <fullName evidence="1">Uncharacterized protein</fullName>
    </submittedName>
</protein>
<reference evidence="1" key="1">
    <citation type="submission" date="2019-01" db="EMBL/GenBank/DDBJ databases">
        <title>Genomic signatures and co-occurrence patterns of the ultra-small Saccharimodia (Patescibacteria phylum) suggest a symbiotic lifestyle.</title>
        <authorList>
            <person name="Lemos L."/>
            <person name="Medeiros J."/>
            <person name="Andreote F."/>
            <person name="Fernandes G."/>
            <person name="Varani A."/>
            <person name="Oliveira G."/>
            <person name="Pylro V."/>
        </authorList>
    </citation>
    <scope>NUCLEOTIDE SEQUENCE [LARGE SCALE GENOMIC DNA]</scope>
    <source>
        <strain evidence="1">AMD02</strain>
    </source>
</reference>
<sequence>MKHKKRSPAFPLIPNNSEYCIIGDKKKRKYETEMDAALSAPSKDLHQYICVFCGHWHNGSSTLLTKKKSY</sequence>
<comment type="caution">
    <text evidence="1">The sequence shown here is derived from an EMBL/GenBank/DDBJ whole genome shotgun (WGS) entry which is preliminary data.</text>
</comment>
<dbReference type="Proteomes" id="UP000289257">
    <property type="component" value="Unassembled WGS sequence"/>
</dbReference>
<evidence type="ECO:0000313" key="1">
    <source>
        <dbReference type="EMBL" id="RWZ78737.1"/>
    </source>
</evidence>
<gene>
    <name evidence="1" type="ORF">EOT05_03240</name>
</gene>
<accession>A0A4V1J7H8</accession>